<protein>
    <submittedName>
        <fullName evidence="1">Uncharacterized protein</fullName>
    </submittedName>
</protein>
<organism evidence="1 2">
    <name type="scientific">Crocosphaera watsonii WH 0003</name>
    <dbReference type="NCBI Taxonomy" id="423471"/>
    <lineage>
        <taxon>Bacteria</taxon>
        <taxon>Bacillati</taxon>
        <taxon>Cyanobacteriota</taxon>
        <taxon>Cyanophyceae</taxon>
        <taxon>Oscillatoriophycideae</taxon>
        <taxon>Chroococcales</taxon>
        <taxon>Aphanothecaceae</taxon>
        <taxon>Crocosphaera</taxon>
    </lineage>
</organism>
<evidence type="ECO:0000313" key="1">
    <source>
        <dbReference type="EMBL" id="EHJ09256.1"/>
    </source>
</evidence>
<reference evidence="1 2" key="1">
    <citation type="journal article" date="2011" name="Front. Microbiol.">
        <title>Two Strains of Crocosphaera watsonii with Highly Conserved Genomes are Distinguished by Strain-Specific Features.</title>
        <authorList>
            <person name="Bench S.R."/>
            <person name="Ilikchyan I.N."/>
            <person name="Tripp H.J."/>
            <person name="Zehr J.P."/>
        </authorList>
    </citation>
    <scope>NUCLEOTIDE SEQUENCE [LARGE SCALE GENOMIC DNA]</scope>
    <source>
        <strain evidence="1 2">WH 0003</strain>
    </source>
</reference>
<dbReference type="AlphaFoldDB" id="G5JEX8"/>
<dbReference type="PATRIC" id="fig|423471.3.peg.5581"/>
<gene>
    <name evidence="1" type="ORF">CWATWH0003_B315</name>
</gene>
<dbReference type="RefSeq" id="WP_007313692.1">
    <property type="nucleotide sequence ID" value="NZ_AESD01001110.1"/>
</dbReference>
<proteinExistence type="predicted"/>
<name>G5JEX8_CROWT</name>
<dbReference type="EMBL" id="AESD01001110">
    <property type="protein sequence ID" value="EHJ09256.1"/>
    <property type="molecule type" value="Genomic_DNA"/>
</dbReference>
<evidence type="ECO:0000313" key="2">
    <source>
        <dbReference type="Proteomes" id="UP000003477"/>
    </source>
</evidence>
<comment type="caution">
    <text evidence="1">The sequence shown here is derived from an EMBL/GenBank/DDBJ whole genome shotgun (WGS) entry which is preliminary data.</text>
</comment>
<dbReference type="GeneID" id="88769965"/>
<dbReference type="Proteomes" id="UP000003477">
    <property type="component" value="Unassembled WGS sequence"/>
</dbReference>
<sequence>MLRFSPNSRQGLLTLAKIKHELEEQTGRVIDIAIKESIENSENEIRRQEILKTVKVIYQV</sequence>
<accession>G5JEX8</accession>